<keyword evidence="2" id="KW-1185">Reference proteome</keyword>
<reference evidence="1 2" key="1">
    <citation type="submission" date="2016-11" db="EMBL/GenBank/DDBJ databases">
        <authorList>
            <person name="Jaros S."/>
            <person name="Januszkiewicz K."/>
            <person name="Wedrychowicz H."/>
        </authorList>
    </citation>
    <scope>NUCLEOTIDE SEQUENCE [LARGE SCALE GENOMIC DNA]</scope>
    <source>
        <strain evidence="1 2">DSM 3090</strain>
    </source>
</reference>
<accession>A0A1M6LR44</accession>
<organism evidence="1 2">
    <name type="scientific">Hathewaya proteolytica DSM 3090</name>
    <dbReference type="NCBI Taxonomy" id="1121331"/>
    <lineage>
        <taxon>Bacteria</taxon>
        <taxon>Bacillati</taxon>
        <taxon>Bacillota</taxon>
        <taxon>Clostridia</taxon>
        <taxon>Eubacteriales</taxon>
        <taxon>Clostridiaceae</taxon>
        <taxon>Hathewaya</taxon>
    </lineage>
</organism>
<dbReference type="STRING" id="1121331.SAMN02745248_00788"/>
<proteinExistence type="predicted"/>
<dbReference type="OrthoDB" id="3035493at2"/>
<dbReference type="RefSeq" id="WP_072902572.1">
    <property type="nucleotide sequence ID" value="NZ_FRAD01000006.1"/>
</dbReference>
<sequence length="131" mass="15212">MNKKLILHVSICFESCSSVVRKELKKQLANYAQQQDRRITYADICIDALHFQEEKRLQQEMLYDAVVTSEIIRTLANAKQIYTFAALLISLTLQRLYKDNPDYKSEDWMLISFTPSKENPNIYNIGCSIGL</sequence>
<protein>
    <submittedName>
        <fullName evidence="1">Uncharacterized protein</fullName>
    </submittedName>
</protein>
<dbReference type="Proteomes" id="UP000183952">
    <property type="component" value="Unassembled WGS sequence"/>
</dbReference>
<name>A0A1M6LR44_9CLOT</name>
<evidence type="ECO:0000313" key="1">
    <source>
        <dbReference type="EMBL" id="SHJ73659.1"/>
    </source>
</evidence>
<gene>
    <name evidence="1" type="ORF">SAMN02745248_00788</name>
</gene>
<dbReference type="EMBL" id="FRAD01000006">
    <property type="protein sequence ID" value="SHJ73659.1"/>
    <property type="molecule type" value="Genomic_DNA"/>
</dbReference>
<dbReference type="AlphaFoldDB" id="A0A1M6LR44"/>
<evidence type="ECO:0000313" key="2">
    <source>
        <dbReference type="Proteomes" id="UP000183952"/>
    </source>
</evidence>